<feature type="transmembrane region" description="Helical" evidence="7">
    <location>
        <begin position="287"/>
        <end position="306"/>
    </location>
</feature>
<dbReference type="EMBL" id="FUKP01000068">
    <property type="protein sequence ID" value="SJN36213.1"/>
    <property type="molecule type" value="Genomic_DNA"/>
</dbReference>
<keyword evidence="3 7" id="KW-0812">Transmembrane</keyword>
<proteinExistence type="inferred from homology"/>
<evidence type="ECO:0000256" key="2">
    <source>
        <dbReference type="ARBA" id="ARBA00010199"/>
    </source>
</evidence>
<evidence type="ECO:0000256" key="6">
    <source>
        <dbReference type="SAM" id="MobiDB-lite"/>
    </source>
</evidence>
<name>A0A1R4JWU3_9MICC</name>
<reference evidence="8 9" key="1">
    <citation type="submission" date="2017-02" db="EMBL/GenBank/DDBJ databases">
        <authorList>
            <person name="Peterson S.W."/>
        </authorList>
    </citation>
    <scope>NUCLEOTIDE SEQUENCE [LARGE SCALE GENOMIC DNA]</scope>
    <source>
        <strain evidence="8 9">2B3F</strain>
    </source>
</reference>
<dbReference type="Pfam" id="PF01554">
    <property type="entry name" value="MatE"/>
    <property type="match status" value="2"/>
</dbReference>
<dbReference type="GO" id="GO:0042910">
    <property type="term" value="F:xenobiotic transmembrane transporter activity"/>
    <property type="evidence" value="ECO:0007669"/>
    <property type="project" value="InterPro"/>
</dbReference>
<evidence type="ECO:0000256" key="3">
    <source>
        <dbReference type="ARBA" id="ARBA00022692"/>
    </source>
</evidence>
<feature type="transmembrane region" description="Helical" evidence="7">
    <location>
        <begin position="394"/>
        <end position="416"/>
    </location>
</feature>
<dbReference type="PANTHER" id="PTHR42893">
    <property type="entry name" value="PROTEIN DETOXIFICATION 44, CHLOROPLASTIC-RELATED"/>
    <property type="match status" value="1"/>
</dbReference>
<feature type="region of interest" description="Disordered" evidence="6">
    <location>
        <begin position="1"/>
        <end position="52"/>
    </location>
</feature>
<keyword evidence="4 7" id="KW-1133">Transmembrane helix</keyword>
<keyword evidence="5 7" id="KW-0472">Membrane</keyword>
<dbReference type="CDD" id="cd13136">
    <property type="entry name" value="MATE_DinF_like"/>
    <property type="match status" value="1"/>
</dbReference>
<feature type="transmembrane region" description="Helical" evidence="7">
    <location>
        <begin position="475"/>
        <end position="496"/>
    </location>
</feature>
<feature type="transmembrane region" description="Helical" evidence="7">
    <location>
        <begin position="318"/>
        <end position="342"/>
    </location>
</feature>
<dbReference type="PANTHER" id="PTHR42893:SF46">
    <property type="entry name" value="PROTEIN DETOXIFICATION 44, CHLOROPLASTIC"/>
    <property type="match status" value="1"/>
</dbReference>
<protein>
    <submittedName>
        <fullName evidence="8">DNA-damage-inducible protein F</fullName>
    </submittedName>
</protein>
<feature type="transmembrane region" description="Helical" evidence="7">
    <location>
        <begin position="363"/>
        <end position="382"/>
    </location>
</feature>
<comment type="similarity">
    <text evidence="2">Belongs to the multi antimicrobial extrusion (MATE) (TC 2.A.66.1) family.</text>
</comment>
<comment type="subcellular location">
    <subcellularLocation>
        <location evidence="1">Membrane</location>
        <topology evidence="1">Multi-pass membrane protein</topology>
    </subcellularLocation>
</comment>
<feature type="transmembrane region" description="Helical" evidence="7">
    <location>
        <begin position="184"/>
        <end position="205"/>
    </location>
</feature>
<dbReference type="AlphaFoldDB" id="A0A1R4JWU3"/>
<feature type="compositionally biased region" description="Basic and acidic residues" evidence="6">
    <location>
        <begin position="1"/>
        <end position="11"/>
    </location>
</feature>
<sequence length="508" mass="51805">MNARNHDDGRPAEPSASPGRGAGSSGRGAPEGGGVPQASVDGAPQGGGEARTDVTEGLGRRILALAVPALGALIAEPLFLLADTAIVGHLGTAQLAGVGLGTTVLHTATGLLIFLAYATTPAVARLTGAGRGDEAMARGRDGMWLGVLIGVVLAVAGWLAAPWLVGALGGSGEVQEHAVAYLRWSMPGIPALLAVLAATGVLRGLQDTRTPLVVAAAGFGVNIVLNWALVYGAGLGVAGSAIGTSVVQWAMLVTYLLVLAPRFRAAETGWVPSGAGMRATAQVGSWLLLRTASLRLAILLTVLVATGAGDEVLAAHQLVFTLFSTLAFALDALAIAAQALIGHELGRGDVRTARELTRVMVRWSLWFGVITGILLGGLAWMLPPLFTGEPGVQAAATAGLLVLALSQPLAGYVFVLDGVLIGAGDARYLALAGVVNVAVYAPVLSVIAEVAAGGLGWTVDWSDPWANVPTAPEQLAMLWVGFGFVYMGMRALTLGLRSRSDAWMRAGA</sequence>
<feature type="transmembrane region" description="Helical" evidence="7">
    <location>
        <begin position="102"/>
        <end position="124"/>
    </location>
</feature>
<feature type="compositionally biased region" description="Gly residues" evidence="6">
    <location>
        <begin position="20"/>
        <end position="35"/>
    </location>
</feature>
<evidence type="ECO:0000256" key="1">
    <source>
        <dbReference type="ARBA" id="ARBA00004141"/>
    </source>
</evidence>
<evidence type="ECO:0000256" key="5">
    <source>
        <dbReference type="ARBA" id="ARBA00023136"/>
    </source>
</evidence>
<dbReference type="NCBIfam" id="TIGR00797">
    <property type="entry name" value="matE"/>
    <property type="match status" value="1"/>
</dbReference>
<dbReference type="InterPro" id="IPR002528">
    <property type="entry name" value="MATE_fam"/>
</dbReference>
<evidence type="ECO:0000313" key="8">
    <source>
        <dbReference type="EMBL" id="SJN36213.1"/>
    </source>
</evidence>
<evidence type="ECO:0000313" key="9">
    <source>
        <dbReference type="Proteomes" id="UP000196230"/>
    </source>
</evidence>
<evidence type="ECO:0000256" key="4">
    <source>
        <dbReference type="ARBA" id="ARBA00022989"/>
    </source>
</evidence>
<feature type="transmembrane region" description="Helical" evidence="7">
    <location>
        <begin position="212"/>
        <end position="231"/>
    </location>
</feature>
<organism evidence="8 9">
    <name type="scientific">Micrococcus lylae</name>
    <dbReference type="NCBI Taxonomy" id="1273"/>
    <lineage>
        <taxon>Bacteria</taxon>
        <taxon>Bacillati</taxon>
        <taxon>Actinomycetota</taxon>
        <taxon>Actinomycetes</taxon>
        <taxon>Micrococcales</taxon>
        <taxon>Micrococcaceae</taxon>
        <taxon>Micrococcus</taxon>
    </lineage>
</organism>
<feature type="transmembrane region" description="Helical" evidence="7">
    <location>
        <begin position="144"/>
        <end position="164"/>
    </location>
</feature>
<dbReference type="Proteomes" id="UP000196230">
    <property type="component" value="Unassembled WGS sequence"/>
</dbReference>
<gene>
    <name evidence="8" type="ORF">FM125_10985</name>
</gene>
<dbReference type="InterPro" id="IPR044644">
    <property type="entry name" value="DinF-like"/>
</dbReference>
<feature type="transmembrane region" description="Helical" evidence="7">
    <location>
        <begin position="428"/>
        <end position="455"/>
    </location>
</feature>
<feature type="transmembrane region" description="Helical" evidence="7">
    <location>
        <begin position="237"/>
        <end position="258"/>
    </location>
</feature>
<accession>A0A1R4JWU3</accession>
<dbReference type="GO" id="GO:0015297">
    <property type="term" value="F:antiporter activity"/>
    <property type="evidence" value="ECO:0007669"/>
    <property type="project" value="InterPro"/>
</dbReference>
<dbReference type="GO" id="GO:0005886">
    <property type="term" value="C:plasma membrane"/>
    <property type="evidence" value="ECO:0007669"/>
    <property type="project" value="TreeGrafter"/>
</dbReference>
<feature type="transmembrane region" description="Helical" evidence="7">
    <location>
        <begin position="62"/>
        <end position="82"/>
    </location>
</feature>
<evidence type="ECO:0000256" key="7">
    <source>
        <dbReference type="SAM" id="Phobius"/>
    </source>
</evidence>